<organism evidence="1 2">
    <name type="scientific">Dibothriocephalus latus</name>
    <name type="common">Fish tapeworm</name>
    <name type="synonym">Diphyllobothrium latum</name>
    <dbReference type="NCBI Taxonomy" id="60516"/>
    <lineage>
        <taxon>Eukaryota</taxon>
        <taxon>Metazoa</taxon>
        <taxon>Spiralia</taxon>
        <taxon>Lophotrochozoa</taxon>
        <taxon>Platyhelminthes</taxon>
        <taxon>Cestoda</taxon>
        <taxon>Eucestoda</taxon>
        <taxon>Diphyllobothriidea</taxon>
        <taxon>Diphyllobothriidae</taxon>
        <taxon>Dibothriocephalus</taxon>
    </lineage>
</organism>
<reference evidence="1 2" key="1">
    <citation type="submission" date="2018-11" db="EMBL/GenBank/DDBJ databases">
        <authorList>
            <consortium name="Pathogen Informatics"/>
        </authorList>
    </citation>
    <scope>NUCLEOTIDE SEQUENCE [LARGE SCALE GENOMIC DNA]</scope>
</reference>
<proteinExistence type="predicted"/>
<dbReference type="Proteomes" id="UP000281553">
    <property type="component" value="Unassembled WGS sequence"/>
</dbReference>
<dbReference type="EMBL" id="UYRU01057682">
    <property type="protein sequence ID" value="VDN13887.1"/>
    <property type="molecule type" value="Genomic_DNA"/>
</dbReference>
<protein>
    <submittedName>
        <fullName evidence="1">Uncharacterized protein</fullName>
    </submittedName>
</protein>
<evidence type="ECO:0000313" key="1">
    <source>
        <dbReference type="EMBL" id="VDN13887.1"/>
    </source>
</evidence>
<sequence length="149" mass="17041">MAWNRLRNGTVQMHFNDTVWSFETPRRVMTVGRMYALAEERAMGYYLEISPKDQNVSDYVEVFAEKPGQVAIRSTWLKSPIGAKWEYGGNNFSFNLYAGPADRKRQDLITLTFVGGKDGRGYLFFKNVENTFAAHTFLWRSGSAGRLPP</sequence>
<dbReference type="AlphaFoldDB" id="A0A3P7LQC9"/>
<gene>
    <name evidence="1" type="ORF">DILT_LOCUS9718</name>
</gene>
<evidence type="ECO:0000313" key="2">
    <source>
        <dbReference type="Proteomes" id="UP000281553"/>
    </source>
</evidence>
<accession>A0A3P7LQC9</accession>
<keyword evidence="2" id="KW-1185">Reference proteome</keyword>
<name>A0A3P7LQC9_DIBLA</name>